<dbReference type="GO" id="GO:0005634">
    <property type="term" value="C:nucleus"/>
    <property type="evidence" value="ECO:0007669"/>
    <property type="project" value="TreeGrafter"/>
</dbReference>
<accession>A0A250X383</accession>
<dbReference type="PANTHER" id="PTHR13326">
    <property type="entry name" value="TRNA PSEUDOURIDINE SYNTHASE D"/>
    <property type="match status" value="1"/>
</dbReference>
<dbReference type="InterPro" id="IPR020103">
    <property type="entry name" value="PsdUridine_synth_cat_dom_sf"/>
</dbReference>
<dbReference type="InterPro" id="IPR042214">
    <property type="entry name" value="TruD_catalytic"/>
</dbReference>
<sequence>MSSVSEESVGITEFTSSCAGFTGILKHRYRDFQVNEISQNGLVVRLVSLEPTSVQNAPTIAPAACEKPMTGLLLKESAVSIAEQFASIAGAENAQILSSLLIAVAALTCPQASSGGAELMAVMDAAVETGGGEALIVRAAAVDTLASVSKETEHPHPSLVQGIADDRDAASVKSVMSSTAAAAAAAHVEPCSSEPSSAAEAALVKSIPGGGMQALLRPVESKDTRRLIHAFVKQKLPHFTSEAVCIPQTNATKELKMSDTSGKSQQGVQIRVFWIPEETTLKGRQKAGGKKRRRDYNDDVRLPWTGGDCQYTQFVLYKENMDTQVALGLVAQHLHVSQQVFGFAGTKDKRGVTSQLMTAFKVDPVKIAALNQKLRGVRLGNFSFTSQELRLGMLAGNEFRLLMRGIAAAASSSSVYSKGEKPNATKLQQMVTEACSKLSSSGFINYFGLQRFGAGGVPTHV</sequence>
<organism evidence="4 5">
    <name type="scientific">Chlamydomonas eustigma</name>
    <dbReference type="NCBI Taxonomy" id="1157962"/>
    <lineage>
        <taxon>Eukaryota</taxon>
        <taxon>Viridiplantae</taxon>
        <taxon>Chlorophyta</taxon>
        <taxon>core chlorophytes</taxon>
        <taxon>Chlorophyceae</taxon>
        <taxon>CS clade</taxon>
        <taxon>Chlamydomonadales</taxon>
        <taxon>Chlamydomonadaceae</taxon>
        <taxon>Chlamydomonas</taxon>
    </lineage>
</organism>
<dbReference type="PANTHER" id="PTHR13326:SF21">
    <property type="entry name" value="PSEUDOURIDYLATE SYNTHASE PUS7L"/>
    <property type="match status" value="1"/>
</dbReference>
<comment type="similarity">
    <text evidence="1">Belongs to the pseudouridine synthase TruD family.</text>
</comment>
<name>A0A250X383_9CHLO</name>
<reference evidence="4 5" key="1">
    <citation type="submission" date="2017-08" db="EMBL/GenBank/DDBJ databases">
        <title>Acidophilic green algal genome provides insights into adaptation to an acidic environment.</title>
        <authorList>
            <person name="Hirooka S."/>
            <person name="Hirose Y."/>
            <person name="Kanesaki Y."/>
            <person name="Higuchi S."/>
            <person name="Fujiwara T."/>
            <person name="Onuma R."/>
            <person name="Era A."/>
            <person name="Ohbayashi R."/>
            <person name="Uzuka A."/>
            <person name="Nozaki H."/>
            <person name="Yoshikawa H."/>
            <person name="Miyagishima S.Y."/>
        </authorList>
    </citation>
    <scope>NUCLEOTIDE SEQUENCE [LARGE SCALE GENOMIC DNA]</scope>
    <source>
        <strain evidence="4 5">NIES-2499</strain>
    </source>
</reference>
<evidence type="ECO:0000256" key="1">
    <source>
        <dbReference type="ARBA" id="ARBA00007953"/>
    </source>
</evidence>
<dbReference type="PROSITE" id="PS50984">
    <property type="entry name" value="TRUD"/>
    <property type="match status" value="1"/>
</dbReference>
<evidence type="ECO:0000313" key="4">
    <source>
        <dbReference type="EMBL" id="GAX77362.1"/>
    </source>
</evidence>
<feature type="domain" description="TRUD" evidence="3">
    <location>
        <begin position="442"/>
        <end position="461"/>
    </location>
</feature>
<dbReference type="Pfam" id="PF01142">
    <property type="entry name" value="TruD"/>
    <property type="match status" value="1"/>
</dbReference>
<dbReference type="GO" id="GO:0001522">
    <property type="term" value="P:pseudouridine synthesis"/>
    <property type="evidence" value="ECO:0007669"/>
    <property type="project" value="InterPro"/>
</dbReference>
<dbReference type="PIRSF" id="PIRSF037016">
    <property type="entry name" value="Pseudouridin_synth_euk_prd"/>
    <property type="match status" value="1"/>
</dbReference>
<protein>
    <recommendedName>
        <fullName evidence="3">TRUD domain-containing protein</fullName>
    </recommendedName>
</protein>
<proteinExistence type="inferred from homology"/>
<dbReference type="Gene3D" id="3.30.2350.20">
    <property type="entry name" value="TruD, catalytic domain"/>
    <property type="match status" value="1"/>
</dbReference>
<dbReference type="SUPFAM" id="SSF55120">
    <property type="entry name" value="Pseudouridine synthase"/>
    <property type="match status" value="1"/>
</dbReference>
<dbReference type="STRING" id="1157962.A0A250X383"/>
<comment type="caution">
    <text evidence="4">The sequence shown here is derived from an EMBL/GenBank/DDBJ whole genome shotgun (WGS) entry which is preliminary data.</text>
</comment>
<gene>
    <name evidence="4" type="ORF">CEUSTIGMA_g4808.t1</name>
</gene>
<dbReference type="Proteomes" id="UP000232323">
    <property type="component" value="Unassembled WGS sequence"/>
</dbReference>
<evidence type="ECO:0000259" key="3">
    <source>
        <dbReference type="PROSITE" id="PS50984"/>
    </source>
</evidence>
<dbReference type="GO" id="GO:0009982">
    <property type="term" value="F:pseudouridine synthase activity"/>
    <property type="evidence" value="ECO:0007669"/>
    <property type="project" value="InterPro"/>
</dbReference>
<evidence type="ECO:0000313" key="5">
    <source>
        <dbReference type="Proteomes" id="UP000232323"/>
    </source>
</evidence>
<dbReference type="GO" id="GO:0003723">
    <property type="term" value="F:RNA binding"/>
    <property type="evidence" value="ECO:0007669"/>
    <property type="project" value="InterPro"/>
</dbReference>
<dbReference type="EMBL" id="BEGY01000024">
    <property type="protein sequence ID" value="GAX77362.1"/>
    <property type="molecule type" value="Genomic_DNA"/>
</dbReference>
<dbReference type="InterPro" id="IPR001656">
    <property type="entry name" value="PsdUridine_synth_TruD"/>
</dbReference>
<dbReference type="InterPro" id="IPR011760">
    <property type="entry name" value="PsdUridine_synth_TruD_insert"/>
</dbReference>
<dbReference type="AlphaFoldDB" id="A0A250X383"/>
<dbReference type="OrthoDB" id="551065at2759"/>
<keyword evidence="2" id="KW-0413">Isomerase</keyword>
<keyword evidence="5" id="KW-1185">Reference proteome</keyword>
<evidence type="ECO:0000256" key="2">
    <source>
        <dbReference type="ARBA" id="ARBA00023235"/>
    </source>
</evidence>